<dbReference type="EMBL" id="VSSQ01038289">
    <property type="protein sequence ID" value="MPM91184.1"/>
    <property type="molecule type" value="Genomic_DNA"/>
</dbReference>
<organism evidence="1">
    <name type="scientific">bioreactor metagenome</name>
    <dbReference type="NCBI Taxonomy" id="1076179"/>
    <lineage>
        <taxon>unclassified sequences</taxon>
        <taxon>metagenomes</taxon>
        <taxon>ecological metagenomes</taxon>
    </lineage>
</organism>
<accession>A0A645DNY9</accession>
<comment type="caution">
    <text evidence="1">The sequence shown here is derived from an EMBL/GenBank/DDBJ whole genome shotgun (WGS) entry which is preliminary data.</text>
</comment>
<sequence>MHLCRIRQRKRHHAQHHGKRVALLIRVAAKPPDAADGKRKIVVSMLQQAIHLAGIQLVDLFDQPLCIVRFEHRVHQTLHFAGNLQTDT</sequence>
<proteinExistence type="predicted"/>
<protein>
    <submittedName>
        <fullName evidence="1">Uncharacterized protein</fullName>
    </submittedName>
</protein>
<dbReference type="AlphaFoldDB" id="A0A645DNY9"/>
<name>A0A645DNY9_9ZZZZ</name>
<gene>
    <name evidence="1" type="ORF">SDC9_138311</name>
</gene>
<reference evidence="1" key="1">
    <citation type="submission" date="2019-08" db="EMBL/GenBank/DDBJ databases">
        <authorList>
            <person name="Kucharzyk K."/>
            <person name="Murdoch R.W."/>
            <person name="Higgins S."/>
            <person name="Loffler F."/>
        </authorList>
    </citation>
    <scope>NUCLEOTIDE SEQUENCE</scope>
</reference>
<evidence type="ECO:0000313" key="1">
    <source>
        <dbReference type="EMBL" id="MPM91184.1"/>
    </source>
</evidence>